<keyword evidence="3" id="KW-1185">Reference proteome</keyword>
<protein>
    <submittedName>
        <fullName evidence="2">Transposon Ty3-I Gag-Pol polyprotein</fullName>
    </submittedName>
</protein>
<dbReference type="GO" id="GO:0015074">
    <property type="term" value="P:DNA integration"/>
    <property type="evidence" value="ECO:0007669"/>
    <property type="project" value="InterPro"/>
</dbReference>
<organism evidence="2 3">
    <name type="scientific">Gossypium australe</name>
    <dbReference type="NCBI Taxonomy" id="47621"/>
    <lineage>
        <taxon>Eukaryota</taxon>
        <taxon>Viridiplantae</taxon>
        <taxon>Streptophyta</taxon>
        <taxon>Embryophyta</taxon>
        <taxon>Tracheophyta</taxon>
        <taxon>Spermatophyta</taxon>
        <taxon>Magnoliopsida</taxon>
        <taxon>eudicotyledons</taxon>
        <taxon>Gunneridae</taxon>
        <taxon>Pentapetalae</taxon>
        <taxon>rosids</taxon>
        <taxon>malvids</taxon>
        <taxon>Malvales</taxon>
        <taxon>Malvaceae</taxon>
        <taxon>Malvoideae</taxon>
        <taxon>Gossypium</taxon>
    </lineage>
</organism>
<evidence type="ECO:0000259" key="1">
    <source>
        <dbReference type="PROSITE" id="PS50994"/>
    </source>
</evidence>
<accession>A0A5B6VNE4</accession>
<evidence type="ECO:0000313" key="2">
    <source>
        <dbReference type="EMBL" id="KAA3470682.1"/>
    </source>
</evidence>
<proteinExistence type="predicted"/>
<dbReference type="InterPro" id="IPR012337">
    <property type="entry name" value="RNaseH-like_sf"/>
</dbReference>
<dbReference type="PANTHER" id="PTHR47266">
    <property type="entry name" value="ENDONUCLEASE-RELATED"/>
    <property type="match status" value="1"/>
</dbReference>
<reference evidence="3" key="1">
    <citation type="journal article" date="2019" name="Plant Biotechnol. J.">
        <title>Genome sequencing of the Australian wild diploid species Gossypium australe highlights disease resistance and delayed gland morphogenesis.</title>
        <authorList>
            <person name="Cai Y."/>
            <person name="Cai X."/>
            <person name="Wang Q."/>
            <person name="Wang P."/>
            <person name="Zhang Y."/>
            <person name="Cai C."/>
            <person name="Xu Y."/>
            <person name="Wang K."/>
            <person name="Zhou Z."/>
            <person name="Wang C."/>
            <person name="Geng S."/>
            <person name="Li B."/>
            <person name="Dong Q."/>
            <person name="Hou Y."/>
            <person name="Wang H."/>
            <person name="Ai P."/>
            <person name="Liu Z."/>
            <person name="Yi F."/>
            <person name="Sun M."/>
            <person name="An G."/>
            <person name="Cheng J."/>
            <person name="Zhang Y."/>
            <person name="Shi Q."/>
            <person name="Xie Y."/>
            <person name="Shi X."/>
            <person name="Chang Y."/>
            <person name="Huang F."/>
            <person name="Chen Y."/>
            <person name="Hong S."/>
            <person name="Mi L."/>
            <person name="Sun Q."/>
            <person name="Zhang L."/>
            <person name="Zhou B."/>
            <person name="Peng R."/>
            <person name="Zhang X."/>
            <person name="Liu F."/>
        </authorList>
    </citation>
    <scope>NUCLEOTIDE SEQUENCE [LARGE SCALE GENOMIC DNA]</scope>
    <source>
        <strain evidence="3">cv. PA1801</strain>
    </source>
</reference>
<sequence length="198" mass="23453">METFQMNSSLSSQYSVPLPIYPRVGDILEDHTLQLKYCKSVFFWPTLFKDEYAYVKDCDQCQQVGNVSRRNEMTLTNIIEVEYILVAIDYVSKWVEVETYLTNDAKVVTQFLQKYIFTRFGTPRAIINDEGSHFWLLEKYNVKHKVATTYHHQTNGQAGYANKEIKGILEKVIRPNRRDWSRRLDEALWAYRKTFKNL</sequence>
<dbReference type="InterPro" id="IPR001584">
    <property type="entry name" value="Integrase_cat-core"/>
</dbReference>
<dbReference type="EMBL" id="SMMG02000006">
    <property type="protein sequence ID" value="KAA3470682.1"/>
    <property type="molecule type" value="Genomic_DNA"/>
</dbReference>
<evidence type="ECO:0000313" key="3">
    <source>
        <dbReference type="Proteomes" id="UP000325315"/>
    </source>
</evidence>
<gene>
    <name evidence="2" type="ORF">EPI10_016371</name>
</gene>
<feature type="domain" description="Integrase catalytic" evidence="1">
    <location>
        <begin position="59"/>
        <end position="198"/>
    </location>
</feature>
<dbReference type="InterPro" id="IPR036397">
    <property type="entry name" value="RNaseH_sf"/>
</dbReference>
<comment type="caution">
    <text evidence="2">The sequence shown here is derived from an EMBL/GenBank/DDBJ whole genome shotgun (WGS) entry which is preliminary data.</text>
</comment>
<dbReference type="GO" id="GO:0003676">
    <property type="term" value="F:nucleic acid binding"/>
    <property type="evidence" value="ECO:0007669"/>
    <property type="project" value="InterPro"/>
</dbReference>
<dbReference type="OrthoDB" id="998552at2759"/>
<dbReference type="InterPro" id="IPR052160">
    <property type="entry name" value="Gypsy_RT_Integrase-like"/>
</dbReference>
<name>A0A5B6VNE4_9ROSI</name>
<dbReference type="AlphaFoldDB" id="A0A5B6VNE4"/>
<dbReference type="SUPFAM" id="SSF53098">
    <property type="entry name" value="Ribonuclease H-like"/>
    <property type="match status" value="1"/>
</dbReference>
<dbReference type="Gene3D" id="3.30.420.10">
    <property type="entry name" value="Ribonuclease H-like superfamily/Ribonuclease H"/>
    <property type="match status" value="1"/>
</dbReference>
<dbReference type="Proteomes" id="UP000325315">
    <property type="component" value="Unassembled WGS sequence"/>
</dbReference>
<dbReference type="PROSITE" id="PS50994">
    <property type="entry name" value="INTEGRASE"/>
    <property type="match status" value="1"/>
</dbReference>